<dbReference type="SUPFAM" id="SSF50969">
    <property type="entry name" value="YVTN repeat-like/Quinoprotein amine dehydrogenase"/>
    <property type="match status" value="1"/>
</dbReference>
<dbReference type="EMBL" id="AM406670">
    <property type="protein sequence ID" value="CAL93079.1"/>
    <property type="molecule type" value="Genomic_DNA"/>
</dbReference>
<dbReference type="Gene3D" id="2.130.10.10">
    <property type="entry name" value="YVTN repeat-like/Quinoprotein amine dehydrogenase"/>
    <property type="match status" value="1"/>
</dbReference>
<name>A1K2M4_AZOSB</name>
<dbReference type="PANTHER" id="PTHR46928">
    <property type="entry name" value="MESENCHYME-SPECIFIC CELL SURFACE GLYCOPROTEIN"/>
    <property type="match status" value="1"/>
</dbReference>
<dbReference type="Pfam" id="PF13449">
    <property type="entry name" value="Phytase-like"/>
    <property type="match status" value="1"/>
</dbReference>
<evidence type="ECO:0000256" key="2">
    <source>
        <dbReference type="SAM" id="SignalP"/>
    </source>
</evidence>
<dbReference type="STRING" id="62928.azo0462"/>
<dbReference type="eggNOG" id="COG4222">
    <property type="taxonomic scope" value="Bacteria"/>
</dbReference>
<dbReference type="InterPro" id="IPR011044">
    <property type="entry name" value="Quino_amine_DH_bsu"/>
</dbReference>
<feature type="domain" description="Choice-of-anchor I" evidence="4">
    <location>
        <begin position="687"/>
        <end position="929"/>
    </location>
</feature>
<feature type="domain" description="Choice-of-anchor I" evidence="4">
    <location>
        <begin position="62"/>
        <end position="266"/>
    </location>
</feature>
<feature type="domain" description="Phytase-like" evidence="3">
    <location>
        <begin position="292"/>
        <end position="658"/>
    </location>
</feature>
<reference evidence="5 6" key="1">
    <citation type="journal article" date="2006" name="Nat. Biotechnol.">
        <title>Complete genome of the mutualistic, N2-fixing grass endophyte Azoarcus sp. strain BH72.</title>
        <authorList>
            <person name="Krause A."/>
            <person name="Ramakumar A."/>
            <person name="Bartels D."/>
            <person name="Battistoni F."/>
            <person name="Bekel T."/>
            <person name="Boch J."/>
            <person name="Boehm M."/>
            <person name="Friedrich F."/>
            <person name="Hurek T."/>
            <person name="Krause L."/>
            <person name="Linke B."/>
            <person name="McHardy A.C."/>
            <person name="Sarkar A."/>
            <person name="Schneiker S."/>
            <person name="Syed A.A."/>
            <person name="Thauer R."/>
            <person name="Vorhoelter F.-J."/>
            <person name="Weidner S."/>
            <person name="Puehler A."/>
            <person name="Reinhold-Hurek B."/>
            <person name="Kaiser O."/>
            <person name="Goesmann A."/>
        </authorList>
    </citation>
    <scope>NUCLEOTIDE SEQUENCE [LARGE SCALE GENOMIC DNA]</scope>
    <source>
        <strain evidence="5 6">BH72</strain>
    </source>
</reference>
<evidence type="ECO:0000313" key="5">
    <source>
        <dbReference type="EMBL" id="CAL93079.1"/>
    </source>
</evidence>
<feature type="chain" id="PRO_5002635968" evidence="2">
    <location>
        <begin position="34"/>
        <end position="935"/>
    </location>
</feature>
<proteinExistence type="predicted"/>
<dbReference type="RefSeq" id="WP_011764197.1">
    <property type="nucleotide sequence ID" value="NC_008702.1"/>
</dbReference>
<dbReference type="InterPro" id="IPR055188">
    <property type="entry name" value="Choice_anch_I"/>
</dbReference>
<protein>
    <submittedName>
        <fullName evidence="5">Conserved hypothetical secreted protein</fullName>
    </submittedName>
</protein>
<accession>A1K2M4</accession>
<feature type="region of interest" description="Disordered" evidence="1">
    <location>
        <begin position="820"/>
        <end position="842"/>
    </location>
</feature>
<evidence type="ECO:0000259" key="3">
    <source>
        <dbReference type="Pfam" id="PF13449"/>
    </source>
</evidence>
<dbReference type="Proteomes" id="UP000002588">
    <property type="component" value="Chromosome"/>
</dbReference>
<dbReference type="Pfam" id="PF22494">
    <property type="entry name" value="choice_anch_I"/>
    <property type="match status" value="2"/>
</dbReference>
<dbReference type="PANTHER" id="PTHR46928:SF1">
    <property type="entry name" value="MESENCHYME-SPECIFIC CELL SURFACE GLYCOPROTEIN"/>
    <property type="match status" value="1"/>
</dbReference>
<dbReference type="InterPro" id="IPR052956">
    <property type="entry name" value="Mesenchyme-surface_protein"/>
</dbReference>
<evidence type="ECO:0000259" key="4">
    <source>
        <dbReference type="Pfam" id="PF22494"/>
    </source>
</evidence>
<keyword evidence="6" id="KW-1185">Reference proteome</keyword>
<evidence type="ECO:0000313" key="6">
    <source>
        <dbReference type="Proteomes" id="UP000002588"/>
    </source>
</evidence>
<feature type="signal peptide" evidence="2">
    <location>
        <begin position="1"/>
        <end position="33"/>
    </location>
</feature>
<organism evidence="5 6">
    <name type="scientific">Azoarcus sp. (strain BH72)</name>
    <dbReference type="NCBI Taxonomy" id="418699"/>
    <lineage>
        <taxon>Bacteria</taxon>
        <taxon>Pseudomonadati</taxon>
        <taxon>Pseudomonadota</taxon>
        <taxon>Betaproteobacteria</taxon>
        <taxon>Rhodocyclales</taxon>
        <taxon>Zoogloeaceae</taxon>
        <taxon>Azoarcus</taxon>
    </lineage>
</organism>
<evidence type="ECO:0000256" key="1">
    <source>
        <dbReference type="SAM" id="MobiDB-lite"/>
    </source>
</evidence>
<dbReference type="InterPro" id="IPR027372">
    <property type="entry name" value="Phytase-like_dom"/>
</dbReference>
<sequence length="935" mass="98332">MLPTRRLSCRVARRASAVAVSLALAALAGGAGAAPQFEPLGAYATGLAHLESSGETAALRGDRLYVTNAKDVSLDIVDVADPTAPRLLKRVDLRAWGAGVNSVAVSSKNLIAVALQAQKKTDPGTIVFLTPDGTVKRSATVGALPDMVTFTHDGRRLLVANEGEPDCYGAGCTDPEGTVSIIDVVPMKPELEVRTVSFAGVPLPAGVRIFGPGASAAQDLEPEYITVGEDDRTAYVTLQENNAIAVIDIDKARVTEVRALGYKDFNAAPQLSIHELKDLPLVGTTAAGQSIALGGFSGLHFEGRGADGKLHFITHTDRGPNGEPTGINRPFLLPDFTPRLVRLTLDPATGAVELGEQILLRRGDGTPLTGLPNTALSGDTNAAYNDEVPVDLRGKVLPLDPLGGDFEGIAVDTDGSFWLADEYRPAIYHFDPSGRLLDRFVPVGTAAAAGKAAGTFGTEALPAVLAQRRQNRGFEAIVLQGGKLYAFVQSPLRNPAGLANSALNAMKNVRVVEFDPVTRATRQFIYIMDNPAATGADDTRADKIGDAAALPGGGFLVVERDDDARPDDALATITKKVYAFSLTGATDISTKDTLYTVGGVSKSLDQMTANELSSVGVKPVAKVLHVDLASAGYNAVQKVEGLAVIDADTIALINDNDFGVAQINIDAAAGSYTLAPGYTPEPVQLGILRTGGLDASDKDNVVNIRNWPLRGMYQPDAIASYTVGGQRYLVTANEGDARDYPGFAEEARAKSLKASYPNLPEVADDLQLGRLTVTSVPPAGGVPYVFGTRSFSIWNATTGAQVWDSGSELEVRTAAAFPKHFNSNNDENNFDNRSDNKGPEPEGVAVGTIGNNTYAFVGLERIGGVMVYDVTRPAAPAFVQYLHSRNFAGSAVGPDSGPEIVRFIAAKDSPTGKPMVVVANEISGTVNLWGLGAED</sequence>
<dbReference type="HOGENOM" id="CLU_008195_0_0_4"/>
<dbReference type="InterPro" id="IPR015943">
    <property type="entry name" value="WD40/YVTN_repeat-like_dom_sf"/>
</dbReference>
<gene>
    <name evidence="5" type="ordered locus">azo0462</name>
</gene>
<keyword evidence="2" id="KW-0732">Signal</keyword>
<feature type="compositionally biased region" description="Basic and acidic residues" evidence="1">
    <location>
        <begin position="830"/>
        <end position="840"/>
    </location>
</feature>
<dbReference type="KEGG" id="azo:azo0462"/>
<dbReference type="eggNOG" id="COG3391">
    <property type="taxonomic scope" value="Bacteria"/>
</dbReference>
<dbReference type="AlphaFoldDB" id="A1K2M4"/>